<keyword evidence="2" id="KW-1003">Cell membrane</keyword>
<reference evidence="8" key="1">
    <citation type="journal article" date="2014" name="Front. Microbiol.">
        <title>High frequency of phylogenetically diverse reductive dehalogenase-homologous genes in deep subseafloor sedimentary metagenomes.</title>
        <authorList>
            <person name="Kawai M."/>
            <person name="Futagami T."/>
            <person name="Toyoda A."/>
            <person name="Takaki Y."/>
            <person name="Nishi S."/>
            <person name="Hori S."/>
            <person name="Arai W."/>
            <person name="Tsubouchi T."/>
            <person name="Morono Y."/>
            <person name="Uchiyama I."/>
            <person name="Ito T."/>
            <person name="Fujiyama A."/>
            <person name="Inagaki F."/>
            <person name="Takami H."/>
        </authorList>
    </citation>
    <scope>NUCLEOTIDE SEQUENCE</scope>
    <source>
        <strain evidence="8">Expedition CK06-06</strain>
    </source>
</reference>
<dbReference type="InterPro" id="IPR049177">
    <property type="entry name" value="MgtC_SapB_SrpB_YhiD_N"/>
</dbReference>
<dbReference type="PANTHER" id="PTHR33778:SF1">
    <property type="entry name" value="MAGNESIUM TRANSPORTER YHID-RELATED"/>
    <property type="match status" value="1"/>
</dbReference>
<dbReference type="InterPro" id="IPR003416">
    <property type="entry name" value="MgtC/SapB/SrpB/YhiD_fam"/>
</dbReference>
<feature type="transmembrane region" description="Helical" evidence="6">
    <location>
        <begin position="12"/>
        <end position="28"/>
    </location>
</feature>
<evidence type="ECO:0000259" key="7">
    <source>
        <dbReference type="Pfam" id="PF02308"/>
    </source>
</evidence>
<evidence type="ECO:0000256" key="2">
    <source>
        <dbReference type="ARBA" id="ARBA00022475"/>
    </source>
</evidence>
<organism evidence="8">
    <name type="scientific">marine sediment metagenome</name>
    <dbReference type="NCBI Taxonomy" id="412755"/>
    <lineage>
        <taxon>unclassified sequences</taxon>
        <taxon>metagenomes</taxon>
        <taxon>ecological metagenomes</taxon>
    </lineage>
</organism>
<dbReference type="Pfam" id="PF02308">
    <property type="entry name" value="MgtC"/>
    <property type="match status" value="1"/>
</dbReference>
<sequence>MEWLFNPQIQIIFQLILATVLGGMVGLEREYKKREAGLRTYALVSLGSAFFMIIALEIF</sequence>
<gene>
    <name evidence="8" type="ORF">S06H3_36390</name>
</gene>
<accession>X1MGF6</accession>
<evidence type="ECO:0000256" key="6">
    <source>
        <dbReference type="SAM" id="Phobius"/>
    </source>
</evidence>
<feature type="non-terminal residue" evidence="8">
    <location>
        <position position="59"/>
    </location>
</feature>
<dbReference type="PANTHER" id="PTHR33778">
    <property type="entry name" value="PROTEIN MGTC"/>
    <property type="match status" value="1"/>
</dbReference>
<protein>
    <recommendedName>
        <fullName evidence="7">MgtC/SapB/SrpB/YhiD N-terminal domain-containing protein</fullName>
    </recommendedName>
</protein>
<dbReference type="EMBL" id="BARV01022035">
    <property type="protein sequence ID" value="GAI30353.1"/>
    <property type="molecule type" value="Genomic_DNA"/>
</dbReference>
<dbReference type="GO" id="GO:0005886">
    <property type="term" value="C:plasma membrane"/>
    <property type="evidence" value="ECO:0007669"/>
    <property type="project" value="UniProtKB-SubCell"/>
</dbReference>
<evidence type="ECO:0000256" key="5">
    <source>
        <dbReference type="ARBA" id="ARBA00023136"/>
    </source>
</evidence>
<evidence type="ECO:0000256" key="1">
    <source>
        <dbReference type="ARBA" id="ARBA00004651"/>
    </source>
</evidence>
<proteinExistence type="predicted"/>
<evidence type="ECO:0000313" key="8">
    <source>
        <dbReference type="EMBL" id="GAI30353.1"/>
    </source>
</evidence>
<keyword evidence="5 6" id="KW-0472">Membrane</keyword>
<feature type="transmembrane region" description="Helical" evidence="6">
    <location>
        <begin position="40"/>
        <end position="58"/>
    </location>
</feature>
<name>X1MGF6_9ZZZZ</name>
<feature type="domain" description="MgtC/SapB/SrpB/YhiD N-terminal" evidence="7">
    <location>
        <begin position="15"/>
        <end position="58"/>
    </location>
</feature>
<dbReference type="PRINTS" id="PR01837">
    <property type="entry name" value="MGTCSAPBPROT"/>
</dbReference>
<keyword evidence="3 6" id="KW-0812">Transmembrane</keyword>
<comment type="subcellular location">
    <subcellularLocation>
        <location evidence="1">Cell membrane</location>
        <topology evidence="1">Multi-pass membrane protein</topology>
    </subcellularLocation>
</comment>
<evidence type="ECO:0000256" key="4">
    <source>
        <dbReference type="ARBA" id="ARBA00022989"/>
    </source>
</evidence>
<comment type="caution">
    <text evidence="8">The sequence shown here is derived from an EMBL/GenBank/DDBJ whole genome shotgun (WGS) entry which is preliminary data.</text>
</comment>
<evidence type="ECO:0000256" key="3">
    <source>
        <dbReference type="ARBA" id="ARBA00022692"/>
    </source>
</evidence>
<keyword evidence="4 6" id="KW-1133">Transmembrane helix</keyword>
<dbReference type="AlphaFoldDB" id="X1MGF6"/>